<dbReference type="eggNOG" id="COG3199">
    <property type="taxonomic scope" value="Bacteria"/>
</dbReference>
<dbReference type="HOGENOM" id="CLU_064691_0_0_0"/>
<keyword evidence="2" id="KW-1185">Reference proteome</keyword>
<gene>
    <name evidence="1" type="ORF">U27_00404</name>
</gene>
<organism evidence="1">
    <name type="scientific">Vecturithrix granuli</name>
    <dbReference type="NCBI Taxonomy" id="1499967"/>
    <lineage>
        <taxon>Bacteria</taxon>
        <taxon>Candidatus Moduliflexota</taxon>
        <taxon>Candidatus Vecturitrichia</taxon>
        <taxon>Candidatus Vecturitrichales</taxon>
        <taxon>Candidatus Vecturitrichaceae</taxon>
        <taxon>Candidatus Vecturithrix</taxon>
    </lineage>
</organism>
<dbReference type="GO" id="GO:0003951">
    <property type="term" value="F:NAD+ kinase activity"/>
    <property type="evidence" value="ECO:0007669"/>
    <property type="project" value="InterPro"/>
</dbReference>
<dbReference type="PIRSF" id="PIRSF016907">
    <property type="entry name" value="Kin_ATP-NAD"/>
    <property type="match status" value="1"/>
</dbReference>
<dbReference type="SUPFAM" id="SSF111331">
    <property type="entry name" value="NAD kinase/diacylglycerol kinase-like"/>
    <property type="match status" value="1"/>
</dbReference>
<dbReference type="EMBL" id="DF820473">
    <property type="protein sequence ID" value="GAK60507.1"/>
    <property type="molecule type" value="Genomic_DNA"/>
</dbReference>
<dbReference type="GO" id="GO:0051287">
    <property type="term" value="F:NAD binding"/>
    <property type="evidence" value="ECO:0007669"/>
    <property type="project" value="UniProtKB-ARBA"/>
</dbReference>
<evidence type="ECO:0000313" key="2">
    <source>
        <dbReference type="Proteomes" id="UP000030661"/>
    </source>
</evidence>
<dbReference type="GO" id="GO:0005524">
    <property type="term" value="F:ATP binding"/>
    <property type="evidence" value="ECO:0007669"/>
    <property type="project" value="UniProtKB-ARBA"/>
</dbReference>
<dbReference type="InterPro" id="IPR039065">
    <property type="entry name" value="AcoX-like"/>
</dbReference>
<keyword evidence="1" id="KW-0418">Kinase</keyword>
<dbReference type="Proteomes" id="UP000030661">
    <property type="component" value="Unassembled WGS sequence"/>
</dbReference>
<evidence type="ECO:0000313" key="1">
    <source>
        <dbReference type="EMBL" id="GAK60507.1"/>
    </source>
</evidence>
<reference evidence="1" key="1">
    <citation type="journal article" date="2015" name="PeerJ">
        <title>First genomic representation of candidate bacterial phylum KSB3 points to enhanced environmental sensing as a trigger of wastewater bulking.</title>
        <authorList>
            <person name="Sekiguchi Y."/>
            <person name="Ohashi A."/>
            <person name="Parks D.H."/>
            <person name="Yamauchi T."/>
            <person name="Tyson G.W."/>
            <person name="Hugenholtz P."/>
        </authorList>
    </citation>
    <scope>NUCLEOTIDE SEQUENCE [LARGE SCALE GENOMIC DNA]</scope>
</reference>
<dbReference type="Pfam" id="PF20143">
    <property type="entry name" value="NAD_kinase_C"/>
    <property type="match status" value="1"/>
</dbReference>
<proteinExistence type="predicted"/>
<name>A0A081C7F2_VECG1</name>
<dbReference type="Pfam" id="PF01513">
    <property type="entry name" value="NAD_kinase"/>
    <property type="match status" value="1"/>
</dbReference>
<keyword evidence="1" id="KW-0808">Transferase</keyword>
<dbReference type="InterPro" id="IPR016064">
    <property type="entry name" value="NAD/diacylglycerol_kinase_sf"/>
</dbReference>
<dbReference type="GO" id="GO:0006741">
    <property type="term" value="P:NADP+ biosynthetic process"/>
    <property type="evidence" value="ECO:0007669"/>
    <property type="project" value="InterPro"/>
</dbReference>
<dbReference type="PANTHER" id="PTHR40697">
    <property type="entry name" value="ACETOIN CATABOLISM PROTEIN X"/>
    <property type="match status" value="1"/>
</dbReference>
<dbReference type="InterPro" id="IPR002504">
    <property type="entry name" value="NADK"/>
</dbReference>
<dbReference type="PANTHER" id="PTHR40697:SF2">
    <property type="entry name" value="ATP-NAD KINASE-RELATED"/>
    <property type="match status" value="1"/>
</dbReference>
<protein>
    <submittedName>
        <fullName evidence="1">ATP-NAD/AcoX kinase</fullName>
    </submittedName>
</protein>
<dbReference type="InterPro" id="IPR011386">
    <property type="entry name" value="Put_ATP-NAD_kin"/>
</dbReference>
<dbReference type="STRING" id="1499967.U27_00404"/>
<dbReference type="AlphaFoldDB" id="A0A081C7F2"/>
<sequence>MKKVGIIVNPVAGMGGRVGLKGSDGVEILRMARKLGAEPESPKRTVDALKSLATFKDQLEFITYPHEMGEDECRAAGLSPRVIGSIQSGETTAEDTEKAAQLMLAENVDLLLFAGGDGTARNICHAVKQKMLTLGIPTGVKIHSAVYATTPGNAGEVALMTLEGRIKDDHLAEVMDIDEAAFRNGIVSAKLYGFLRVPTESRFVQNAKSGGIASEKEVLQGIAMSVIEAMTAKDVYFIIGPGTTTRTIMENLRLENTLLGVDVLYNKQLVAQDVNEAQLLEIIKGKKARIVVTVIGRQGYLFGRGNQQISPRVIREVGKEHIIVIATKEKLIALQGRPLLVDTGDEELDKELQGYVKVTTGYADYTMYKVGY</sequence>
<accession>A0A081C7F2</accession>